<feature type="compositionally biased region" description="Polar residues" evidence="1">
    <location>
        <begin position="610"/>
        <end position="620"/>
    </location>
</feature>
<dbReference type="EMBL" id="JBJQOH010000001">
    <property type="protein sequence ID" value="KAL3701809.1"/>
    <property type="molecule type" value="Genomic_DNA"/>
</dbReference>
<protein>
    <submittedName>
        <fullName evidence="2">Uncharacterized protein</fullName>
    </submittedName>
</protein>
<evidence type="ECO:0000256" key="1">
    <source>
        <dbReference type="SAM" id="MobiDB-lite"/>
    </source>
</evidence>
<proteinExistence type="predicted"/>
<organism evidence="2 3">
    <name type="scientific">Riccia sorocarpa</name>
    <dbReference type="NCBI Taxonomy" id="122646"/>
    <lineage>
        <taxon>Eukaryota</taxon>
        <taxon>Viridiplantae</taxon>
        <taxon>Streptophyta</taxon>
        <taxon>Embryophyta</taxon>
        <taxon>Marchantiophyta</taxon>
        <taxon>Marchantiopsida</taxon>
        <taxon>Marchantiidae</taxon>
        <taxon>Marchantiales</taxon>
        <taxon>Ricciaceae</taxon>
        <taxon>Riccia</taxon>
    </lineage>
</organism>
<name>A0ABD3IJV8_9MARC</name>
<dbReference type="PANTHER" id="PTHR34281">
    <property type="entry name" value="PROTEIN EARLY FLOWERING 3"/>
    <property type="match status" value="1"/>
</dbReference>
<accession>A0ABD3IJV8</accession>
<feature type="compositionally biased region" description="Gly residues" evidence="1">
    <location>
        <begin position="14"/>
        <end position="24"/>
    </location>
</feature>
<sequence length="1019" mass="109864">MKGGKEGKVDGSHQRGGGGSGSGANGVETGALFPRLHVKETKRVGPRAPPRNKMALYEQFSLPTNRFVSPSVPLPSSTRSGGAGGSTLPYSPYVLATGEKIYEQFTFSAHRMAPPSGSLPSSGLPSSASSTVLQASSHDGSRYFCPPPFGNMGLPYSSVSVPLHAGTQPFASGSTSSTIVDGESVLQQTPSLPGADSVGISPREERRAQASPRHSNGNGRSSVSKKVRANDDCTVPIYTAPKTSADLPKVYSETADWYSKGAGQPGMDLSKAYQSMPVSYNYQGESSGPSSKRNECRDDSHMGTTRDSRGTEVSAKIVYRESGVAQQIDQPEDVFGESNKEKGLQMRSRYSERMDFHDHGADQRELPRRRKNKQYFGELSEGEGLRSCGTGNGECLTGVEEEEETFGSKHRKSSSKSRTGKDSECIDPQTAAVQERTKHRVESEKEAAGKEQAASAECVSDAAGSSDENVENQGDGEISDHSQPALWSDSEESDASMVDAASSGKITPKDLINSVGQQGFWSARKLLQRQQMIFSSQVFELHRLIKVQQMLASPESEVEEEEPTTSPSPIESPPEKSESKKPMPEKHGNERDHGGDEQEKHTGPNGGQKPDSTCQSSTSKRLCVQGSGSEPKGASDNVAPAPSLHNNSAGAQGTPGGGAWGCPPFVKPGASGWYSGMPAFSGNYLYQPYPGSYPQGAVPSMGAFPGSYRPVMCTPNPMDVPTVSSYSMPGYETRPDLFQDMYRYNTMQQQWQAAMYCNSLSQDPSSWYSMPPMPYMDPSASQRMSSRWYEEMANTHPPHTYQGFHRSTQQSSSSAIPPSQAMLYPMHHPQWSDSSQGRDVDRFRAQPHPSWPMTGRTSHSSDQGFQRPVVTSAPQESAASGPQAGEGSEWGKAWQGSEGKSPQESDSRAVEVPAAPQDTTVDAPESRSQKRNREHSSEGRSTSERDRQKSSAGAEEASPASVRRDPLPLFPLVPVSSSGEKLKSSQSFPGVIKVVPRAMVATAESAAEILLSIQKQRQQ</sequence>
<feature type="compositionally biased region" description="Low complexity" evidence="1">
    <location>
        <begin position="807"/>
        <end position="821"/>
    </location>
</feature>
<feature type="compositionally biased region" description="Basic and acidic residues" evidence="1">
    <location>
        <begin position="440"/>
        <end position="449"/>
    </location>
</feature>
<evidence type="ECO:0000313" key="2">
    <source>
        <dbReference type="EMBL" id="KAL3701809.1"/>
    </source>
</evidence>
<feature type="region of interest" description="Disordered" evidence="1">
    <location>
        <begin position="799"/>
        <end position="986"/>
    </location>
</feature>
<evidence type="ECO:0000313" key="3">
    <source>
        <dbReference type="Proteomes" id="UP001633002"/>
    </source>
</evidence>
<feature type="compositionally biased region" description="Low complexity" evidence="1">
    <location>
        <begin position="970"/>
        <end position="986"/>
    </location>
</feature>
<dbReference type="Proteomes" id="UP001633002">
    <property type="component" value="Unassembled WGS sequence"/>
</dbReference>
<dbReference type="PANTHER" id="PTHR34281:SF2">
    <property type="entry name" value="PROTEIN EARLY FLOWERING 3"/>
    <property type="match status" value="1"/>
</dbReference>
<feature type="region of interest" description="Disordered" evidence="1">
    <location>
        <begin position="1"/>
        <end position="50"/>
    </location>
</feature>
<comment type="caution">
    <text evidence="2">The sequence shown here is derived from an EMBL/GenBank/DDBJ whole genome shotgun (WGS) entry which is preliminary data.</text>
</comment>
<feature type="region of interest" description="Disordered" evidence="1">
    <location>
        <begin position="280"/>
        <end position="313"/>
    </location>
</feature>
<feature type="region of interest" description="Disordered" evidence="1">
    <location>
        <begin position="184"/>
        <end position="228"/>
    </location>
</feature>
<gene>
    <name evidence="2" type="ORF">R1sor_019831</name>
</gene>
<feature type="compositionally biased region" description="Low complexity" evidence="1">
    <location>
        <begin position="950"/>
        <end position="961"/>
    </location>
</feature>
<dbReference type="InterPro" id="IPR039319">
    <property type="entry name" value="ELF3-like"/>
</dbReference>
<feature type="compositionally biased region" description="Polar residues" evidence="1">
    <location>
        <begin position="280"/>
        <end position="291"/>
    </location>
</feature>
<dbReference type="AlphaFoldDB" id="A0ABD3IJV8"/>
<feature type="compositionally biased region" description="Basic and acidic residues" evidence="1">
    <location>
        <begin position="292"/>
        <end position="310"/>
    </location>
</feature>
<feature type="compositionally biased region" description="Polar residues" evidence="1">
    <location>
        <begin position="855"/>
        <end position="864"/>
    </location>
</feature>
<feature type="compositionally biased region" description="Polar residues" evidence="1">
    <location>
        <begin position="212"/>
        <end position="224"/>
    </location>
</feature>
<reference evidence="2 3" key="1">
    <citation type="submission" date="2024-09" db="EMBL/GenBank/DDBJ databases">
        <title>Chromosome-scale assembly of Riccia sorocarpa.</title>
        <authorList>
            <person name="Paukszto L."/>
        </authorList>
    </citation>
    <scope>NUCLEOTIDE SEQUENCE [LARGE SCALE GENOMIC DNA]</scope>
    <source>
        <strain evidence="2">LP-2024</strain>
        <tissue evidence="2">Aerial parts of the thallus</tissue>
    </source>
</reference>
<feature type="compositionally biased region" description="Basic and acidic residues" evidence="1">
    <location>
        <begin position="573"/>
        <end position="602"/>
    </location>
</feature>
<feature type="region of interest" description="Disordered" evidence="1">
    <location>
        <begin position="399"/>
        <end position="511"/>
    </location>
</feature>
<keyword evidence="3" id="KW-1185">Reference proteome</keyword>
<feature type="compositionally biased region" description="Basic and acidic residues" evidence="1">
    <location>
        <begin position="1"/>
        <end position="13"/>
    </location>
</feature>
<feature type="compositionally biased region" description="Basic and acidic residues" evidence="1">
    <location>
        <begin position="934"/>
        <end position="949"/>
    </location>
</feature>
<feature type="region of interest" description="Disordered" evidence="1">
    <location>
        <begin position="553"/>
        <end position="655"/>
    </location>
</feature>
<feature type="region of interest" description="Disordered" evidence="1">
    <location>
        <begin position="351"/>
        <end position="371"/>
    </location>
</feature>
<feature type="region of interest" description="Disordered" evidence="1">
    <location>
        <begin position="113"/>
        <end position="133"/>
    </location>
</feature>
<feature type="compositionally biased region" description="Basic and acidic residues" evidence="1">
    <location>
        <begin position="351"/>
        <end position="366"/>
    </location>
</feature>